<gene>
    <name evidence="1" type="ORF">SAMN06296427_1104</name>
</gene>
<evidence type="ECO:0000313" key="1">
    <source>
        <dbReference type="EMBL" id="SMC83807.1"/>
    </source>
</evidence>
<accession>A0A1W2CEX2</accession>
<proteinExistence type="predicted"/>
<sequence>MLFFNTFGQQKQFWSMMRFFFFTLFMILGQIISAQNRIDTLSIENYQIKTVKLQEKLKEISALEYDDGFFWGLNDSGGEAEIYKFNSETGKIAQTVSISNAINRDWEEMTINDDYIFIGDFGNNNGNRTDLTIYYIKRNEIGNESKLSVTSQKIEFTYPEQTNFNPGNQATNFDCEAMFYYNGKLHLFTKEWTNYATTHYTLEIKPGKQQAKKIETFKTNYMVTGAHIDASPISNTNGFYFIGYTKDGFAFISGFDAPKKGSEKFFEEKNNKFSLPLGFTPQVGQVEGISTKPEKPSVICYSNEDFKFKTFHVEQSVQCIYSLAQ</sequence>
<keyword evidence="2" id="KW-1185">Reference proteome</keyword>
<protein>
    <recommendedName>
        <fullName evidence="3">T9SS C-terminal target domain-containing protein</fullName>
    </recommendedName>
</protein>
<evidence type="ECO:0000313" key="2">
    <source>
        <dbReference type="Proteomes" id="UP000192393"/>
    </source>
</evidence>
<evidence type="ECO:0008006" key="3">
    <source>
        <dbReference type="Google" id="ProtNLM"/>
    </source>
</evidence>
<dbReference type="EMBL" id="FWXS01000010">
    <property type="protein sequence ID" value="SMC83807.1"/>
    <property type="molecule type" value="Genomic_DNA"/>
</dbReference>
<dbReference type="AlphaFoldDB" id="A0A1W2CEX2"/>
<organism evidence="1 2">
    <name type="scientific">Moheibacter sediminis</name>
    <dbReference type="NCBI Taxonomy" id="1434700"/>
    <lineage>
        <taxon>Bacteria</taxon>
        <taxon>Pseudomonadati</taxon>
        <taxon>Bacteroidota</taxon>
        <taxon>Flavobacteriia</taxon>
        <taxon>Flavobacteriales</taxon>
        <taxon>Weeksellaceae</taxon>
        <taxon>Moheibacter</taxon>
    </lineage>
</organism>
<name>A0A1W2CEX2_9FLAO</name>
<reference evidence="1 2" key="1">
    <citation type="submission" date="2017-04" db="EMBL/GenBank/DDBJ databases">
        <authorList>
            <person name="Afonso C.L."/>
            <person name="Miller P.J."/>
            <person name="Scott M.A."/>
            <person name="Spackman E."/>
            <person name="Goraichik I."/>
            <person name="Dimitrov K.M."/>
            <person name="Suarez D.L."/>
            <person name="Swayne D.E."/>
        </authorList>
    </citation>
    <scope>NUCLEOTIDE SEQUENCE [LARGE SCALE GENOMIC DNA]</scope>
    <source>
        <strain evidence="1 2">CGMCC 1.12708</strain>
    </source>
</reference>
<dbReference type="STRING" id="1434700.SAMN06296427_1104"/>
<dbReference type="Proteomes" id="UP000192393">
    <property type="component" value="Unassembled WGS sequence"/>
</dbReference>